<evidence type="ECO:0000256" key="3">
    <source>
        <dbReference type="ARBA" id="ARBA00022148"/>
    </source>
</evidence>
<evidence type="ECO:0000256" key="1">
    <source>
        <dbReference type="ARBA" id="ARBA00009903"/>
    </source>
</evidence>
<dbReference type="PROSITE" id="PS51285">
    <property type="entry name" value="AGC_KINASE_CTER"/>
    <property type="match status" value="1"/>
</dbReference>
<organism evidence="15 16">
    <name type="scientific">Halocaridina rubra</name>
    <name type="common">Hawaiian red shrimp</name>
    <dbReference type="NCBI Taxonomy" id="373956"/>
    <lineage>
        <taxon>Eukaryota</taxon>
        <taxon>Metazoa</taxon>
        <taxon>Ecdysozoa</taxon>
        <taxon>Arthropoda</taxon>
        <taxon>Crustacea</taxon>
        <taxon>Multicrustacea</taxon>
        <taxon>Malacostraca</taxon>
        <taxon>Eumalacostraca</taxon>
        <taxon>Eucarida</taxon>
        <taxon>Decapoda</taxon>
        <taxon>Pleocyemata</taxon>
        <taxon>Caridea</taxon>
        <taxon>Atyoidea</taxon>
        <taxon>Atyidae</taxon>
        <taxon>Halocaridina</taxon>
    </lineage>
</organism>
<evidence type="ECO:0000256" key="4">
    <source>
        <dbReference type="ARBA" id="ARBA00022527"/>
    </source>
</evidence>
<feature type="domain" description="Protein kinase" evidence="13">
    <location>
        <begin position="716"/>
        <end position="1031"/>
    </location>
</feature>
<feature type="compositionally biased region" description="Polar residues" evidence="12">
    <location>
        <begin position="306"/>
        <end position="322"/>
    </location>
</feature>
<feature type="region of interest" description="Disordered" evidence="12">
    <location>
        <begin position="1"/>
        <end position="23"/>
    </location>
</feature>
<dbReference type="InterPro" id="IPR000719">
    <property type="entry name" value="Prot_kinase_dom"/>
</dbReference>
<dbReference type="GO" id="GO:0005524">
    <property type="term" value="F:ATP binding"/>
    <property type="evidence" value="ECO:0007669"/>
    <property type="project" value="UniProtKB-KW"/>
</dbReference>
<feature type="compositionally biased region" description="Polar residues" evidence="12">
    <location>
        <begin position="258"/>
        <end position="299"/>
    </location>
</feature>
<dbReference type="PROSITE" id="PS00108">
    <property type="entry name" value="PROTEIN_KINASE_ST"/>
    <property type="match status" value="1"/>
</dbReference>
<evidence type="ECO:0000259" key="14">
    <source>
        <dbReference type="PROSITE" id="PS51285"/>
    </source>
</evidence>
<evidence type="ECO:0000256" key="6">
    <source>
        <dbReference type="ARBA" id="ARBA00022741"/>
    </source>
</evidence>
<evidence type="ECO:0000313" key="15">
    <source>
        <dbReference type="EMBL" id="KAK7061137.1"/>
    </source>
</evidence>
<keyword evidence="7" id="KW-0418">Kinase</keyword>
<dbReference type="GO" id="GO:0004674">
    <property type="term" value="F:protein serine/threonine kinase activity"/>
    <property type="evidence" value="ECO:0007669"/>
    <property type="project" value="UniProtKB-KW"/>
</dbReference>
<dbReference type="Pfam" id="PF00069">
    <property type="entry name" value="Pkinase"/>
    <property type="match status" value="2"/>
</dbReference>
<protein>
    <recommendedName>
        <fullName evidence="3">Serine/threonine-protein kinase greatwall</fullName>
        <ecNumber evidence="2">2.7.11.1</ecNumber>
    </recommendedName>
    <alternativeName>
        <fullName evidence="9">Microtubule-associated serine/threonine-protein kinase-like</fullName>
    </alternativeName>
</protein>
<comment type="catalytic activity">
    <reaction evidence="10">
        <text>L-threonyl-[protein] + ATP = O-phospho-L-threonyl-[protein] + ADP + H(+)</text>
        <dbReference type="Rhea" id="RHEA:46608"/>
        <dbReference type="Rhea" id="RHEA-COMP:11060"/>
        <dbReference type="Rhea" id="RHEA-COMP:11605"/>
        <dbReference type="ChEBI" id="CHEBI:15378"/>
        <dbReference type="ChEBI" id="CHEBI:30013"/>
        <dbReference type="ChEBI" id="CHEBI:30616"/>
        <dbReference type="ChEBI" id="CHEBI:61977"/>
        <dbReference type="ChEBI" id="CHEBI:456216"/>
        <dbReference type="EC" id="2.7.11.1"/>
    </reaction>
</comment>
<evidence type="ECO:0000256" key="5">
    <source>
        <dbReference type="ARBA" id="ARBA00022679"/>
    </source>
</evidence>
<dbReference type="InterPro" id="IPR011009">
    <property type="entry name" value="Kinase-like_dom_sf"/>
</dbReference>
<evidence type="ECO:0000256" key="9">
    <source>
        <dbReference type="ARBA" id="ARBA00033099"/>
    </source>
</evidence>
<evidence type="ECO:0000256" key="10">
    <source>
        <dbReference type="ARBA" id="ARBA00047899"/>
    </source>
</evidence>
<dbReference type="GO" id="GO:0005634">
    <property type="term" value="C:nucleus"/>
    <property type="evidence" value="ECO:0007669"/>
    <property type="project" value="TreeGrafter"/>
</dbReference>
<dbReference type="AlphaFoldDB" id="A0AAN8ZV57"/>
<dbReference type="Gene3D" id="1.10.510.10">
    <property type="entry name" value="Transferase(Phosphotransferase) domain 1"/>
    <property type="match status" value="2"/>
</dbReference>
<name>A0AAN8ZV57_HALRR</name>
<feature type="compositionally biased region" description="Basic and acidic residues" evidence="12">
    <location>
        <begin position="339"/>
        <end position="349"/>
    </location>
</feature>
<feature type="compositionally biased region" description="Polar residues" evidence="12">
    <location>
        <begin position="1"/>
        <end position="14"/>
    </location>
</feature>
<dbReference type="SUPFAM" id="SSF56112">
    <property type="entry name" value="Protein kinase-like (PK-like)"/>
    <property type="match status" value="1"/>
</dbReference>
<dbReference type="Gene3D" id="3.30.200.20">
    <property type="entry name" value="Phosphorylase Kinase, domain 1"/>
    <property type="match status" value="2"/>
</dbReference>
<gene>
    <name evidence="15" type="ORF">SK128_026711</name>
</gene>
<evidence type="ECO:0000256" key="8">
    <source>
        <dbReference type="ARBA" id="ARBA00022840"/>
    </source>
</evidence>
<proteinExistence type="inferred from homology"/>
<comment type="similarity">
    <text evidence="1">Belongs to the protein kinase superfamily. AGC Ser/Thr protein kinase family.</text>
</comment>
<dbReference type="PANTHER" id="PTHR24356:SF1">
    <property type="entry name" value="SERINE_THREONINE-PROTEIN KINASE GREATWALL"/>
    <property type="match status" value="1"/>
</dbReference>
<sequence length="1075" mass="118455">METEVNKANSVISSDQKKPDDMECKKMPGIESFQFLKPISRGAFGKVFLGSKKDNPTQLYAIKVVKKSDIVNKNMVEQVITERDALARTKSPFCVQLFYSLQTASHVFLVMEYLIGGDLKSLLTIYGYFDESMATFYAAEIALALQYLHSHGIVHRDVKPDNLLLDNKGHLKLTDFGLSKITLHRELKLAELVAGTPTTVRSGMRYMRTPGQILSLTSHLSFRSEDSCSTLGNSTLGDNGNCSFASVRKASSKCKVLNGQSSRSPGQSSHTSGEASKGSYLSPTSQAWKGQAVASNEEQTPCAAKNTPSANDTPHIQNSGSLSDLRRQFHFSSSGTPIRDPEDSNKRNALENSDSVPAATQESRKVLLSPTERTSAPVVTQQLCKDVSSDFDISMSSDIGHESGIHPLPLWHSRENSLDDIKEEVSGEMKSSDMSSVSTSSPKNASTGTKLCLVPEAHSPVQGVGMNISTEFGSSFEEEPQTPEIMNNSDSNMQQISEIESDYEIRKPSKRMQGAIKRKRICTSEESSDILRDEIPVIESEGEDVFDGCASFKPSLPFITKDSEALPQCKSHPRLRALSHFTNEMSPVGNPKHVLHGTLESMFSSNIATSSPLPPKCENEDGEKAVNPYHDNPLHNLPGSQVLLAKNNELFFRDIAYEACLSTISKCSPLYCVPSEDNNPKESMRLDDANTSVKTIDSSASESLKNRDFKIPAQAKGIKRSIGSVTVSPTLSQQQRLPSTGLTGSFGVLQVHGQIPKKRNTRRSPLHMTVTERNIVNIKGESPKSSFGAKLKRDSYMEISEVFESPRSRIESDEVFLSNKENNPILGDGNIDVFYPKKELNESSASQLIRWYSESDMISDATEKDTSQSMNLPHVPCGMPSVSQHSQQFHSYHTPARISSVPGTPCQVFGNTPLRAPKSVRRGARPPIESGSRILGTPDYLAPELLLRLGHGPAVDWWALGVCLFEFMTGVPPFNDETPEAVFHNILQRDIPWPKDDEALSLPAVEALDKLLAHNAQSRANFDTLKECSLFSCINWTNLRDTQAPFVPQPDNAMDTTYFEARNNIQQLKVSNFNL</sequence>
<dbReference type="PANTHER" id="PTHR24356">
    <property type="entry name" value="SERINE/THREONINE-PROTEIN KINASE"/>
    <property type="match status" value="1"/>
</dbReference>
<dbReference type="GO" id="GO:0035556">
    <property type="term" value="P:intracellular signal transduction"/>
    <property type="evidence" value="ECO:0007669"/>
    <property type="project" value="TreeGrafter"/>
</dbReference>
<keyword evidence="5" id="KW-0808">Transferase</keyword>
<evidence type="ECO:0000256" key="7">
    <source>
        <dbReference type="ARBA" id="ARBA00022777"/>
    </source>
</evidence>
<evidence type="ECO:0000256" key="11">
    <source>
        <dbReference type="ARBA" id="ARBA00048679"/>
    </source>
</evidence>
<dbReference type="InterPro" id="IPR008271">
    <property type="entry name" value="Ser/Thr_kinase_AS"/>
</dbReference>
<comment type="catalytic activity">
    <reaction evidence="11">
        <text>L-seryl-[protein] + ATP = O-phospho-L-seryl-[protein] + ADP + H(+)</text>
        <dbReference type="Rhea" id="RHEA:17989"/>
        <dbReference type="Rhea" id="RHEA-COMP:9863"/>
        <dbReference type="Rhea" id="RHEA-COMP:11604"/>
        <dbReference type="ChEBI" id="CHEBI:15378"/>
        <dbReference type="ChEBI" id="CHEBI:29999"/>
        <dbReference type="ChEBI" id="CHEBI:30616"/>
        <dbReference type="ChEBI" id="CHEBI:83421"/>
        <dbReference type="ChEBI" id="CHEBI:456216"/>
        <dbReference type="EC" id="2.7.11.1"/>
    </reaction>
</comment>
<keyword evidence="16" id="KW-1185">Reference proteome</keyword>
<keyword evidence="8" id="KW-0067">ATP-binding</keyword>
<dbReference type="FunFam" id="3.30.200.20:FF:000550">
    <property type="entry name" value="Serine/threonine-protein kinase greatwall"/>
    <property type="match status" value="1"/>
</dbReference>
<dbReference type="FunFam" id="1.10.510.10:FF:000484">
    <property type="entry name" value="Serine/threonine-protein kinase greatwall, putative"/>
    <property type="match status" value="1"/>
</dbReference>
<dbReference type="InterPro" id="IPR050236">
    <property type="entry name" value="Ser_Thr_kinase_AGC"/>
</dbReference>
<feature type="region of interest" description="Disordered" evidence="12">
    <location>
        <begin position="256"/>
        <end position="376"/>
    </location>
</feature>
<feature type="domain" description="AGC-kinase C-terminal" evidence="14">
    <location>
        <begin position="1032"/>
        <end position="1075"/>
    </location>
</feature>
<dbReference type="PROSITE" id="PS50011">
    <property type="entry name" value="PROTEIN_KINASE_DOM"/>
    <property type="match status" value="2"/>
</dbReference>
<dbReference type="EC" id="2.7.11.1" evidence="2"/>
<dbReference type="SMART" id="SM00220">
    <property type="entry name" value="S_TKc"/>
    <property type="match status" value="1"/>
</dbReference>
<evidence type="ECO:0000256" key="2">
    <source>
        <dbReference type="ARBA" id="ARBA00012513"/>
    </source>
</evidence>
<keyword evidence="6" id="KW-0547">Nucleotide-binding</keyword>
<dbReference type="Proteomes" id="UP001381693">
    <property type="component" value="Unassembled WGS sequence"/>
</dbReference>
<feature type="region of interest" description="Disordered" evidence="12">
    <location>
        <begin position="909"/>
        <end position="929"/>
    </location>
</feature>
<evidence type="ECO:0000259" key="13">
    <source>
        <dbReference type="PROSITE" id="PS50011"/>
    </source>
</evidence>
<feature type="domain" description="Protein kinase" evidence="13">
    <location>
        <begin position="33"/>
        <end position="316"/>
    </location>
</feature>
<evidence type="ECO:0000256" key="12">
    <source>
        <dbReference type="SAM" id="MobiDB-lite"/>
    </source>
</evidence>
<accession>A0AAN8ZV57</accession>
<dbReference type="InterPro" id="IPR000961">
    <property type="entry name" value="AGC-kinase_C"/>
</dbReference>
<reference evidence="15 16" key="1">
    <citation type="submission" date="2023-11" db="EMBL/GenBank/DDBJ databases">
        <title>Halocaridina rubra genome assembly.</title>
        <authorList>
            <person name="Smith C."/>
        </authorList>
    </citation>
    <scope>NUCLEOTIDE SEQUENCE [LARGE SCALE GENOMIC DNA]</scope>
    <source>
        <strain evidence="15">EP-1</strain>
        <tissue evidence="15">Whole</tissue>
    </source>
</reference>
<feature type="compositionally biased region" description="Polar residues" evidence="12">
    <location>
        <begin position="350"/>
        <end position="361"/>
    </location>
</feature>
<keyword evidence="4" id="KW-0723">Serine/threonine-protein kinase</keyword>
<evidence type="ECO:0000313" key="16">
    <source>
        <dbReference type="Proteomes" id="UP001381693"/>
    </source>
</evidence>
<dbReference type="EMBL" id="JAXCGZ010021031">
    <property type="protein sequence ID" value="KAK7061137.1"/>
    <property type="molecule type" value="Genomic_DNA"/>
</dbReference>
<comment type="caution">
    <text evidence="15">The sequence shown here is derived from an EMBL/GenBank/DDBJ whole genome shotgun (WGS) entry which is preliminary data.</text>
</comment>